<dbReference type="OrthoDB" id="1534647at2759"/>
<dbReference type="InterPro" id="IPR001810">
    <property type="entry name" value="F-box_dom"/>
</dbReference>
<evidence type="ECO:0000259" key="2">
    <source>
        <dbReference type="Pfam" id="PF12937"/>
    </source>
</evidence>
<reference evidence="4 6" key="1">
    <citation type="journal article" date="2017" name="Nature">
        <title>The sunflower genome provides insights into oil metabolism, flowering and Asterid evolution.</title>
        <authorList>
            <person name="Badouin H."/>
            <person name="Gouzy J."/>
            <person name="Grassa C.J."/>
            <person name="Murat F."/>
            <person name="Staton S.E."/>
            <person name="Cottret L."/>
            <person name="Lelandais-Briere C."/>
            <person name="Owens G.L."/>
            <person name="Carrere S."/>
            <person name="Mayjonade B."/>
            <person name="Legrand L."/>
            <person name="Gill N."/>
            <person name="Kane N.C."/>
            <person name="Bowers J.E."/>
            <person name="Hubner S."/>
            <person name="Bellec A."/>
            <person name="Berard A."/>
            <person name="Berges H."/>
            <person name="Blanchet N."/>
            <person name="Boniface M.C."/>
            <person name="Brunel D."/>
            <person name="Catrice O."/>
            <person name="Chaidir N."/>
            <person name="Claudel C."/>
            <person name="Donnadieu C."/>
            <person name="Faraut T."/>
            <person name="Fievet G."/>
            <person name="Helmstetter N."/>
            <person name="King M."/>
            <person name="Knapp S.J."/>
            <person name="Lai Z."/>
            <person name="Le Paslier M.C."/>
            <person name="Lippi Y."/>
            <person name="Lorenzon L."/>
            <person name="Mandel J.R."/>
            <person name="Marage G."/>
            <person name="Marchand G."/>
            <person name="Marquand E."/>
            <person name="Bret-Mestries E."/>
            <person name="Morien E."/>
            <person name="Nambeesan S."/>
            <person name="Nguyen T."/>
            <person name="Pegot-Espagnet P."/>
            <person name="Pouilly N."/>
            <person name="Raftis F."/>
            <person name="Sallet E."/>
            <person name="Schiex T."/>
            <person name="Thomas J."/>
            <person name="Vandecasteele C."/>
            <person name="Vares D."/>
            <person name="Vear F."/>
            <person name="Vautrin S."/>
            <person name="Crespi M."/>
            <person name="Mangin B."/>
            <person name="Burke J.M."/>
            <person name="Salse J."/>
            <person name="Munos S."/>
            <person name="Vincourt P."/>
            <person name="Rieseberg L.H."/>
            <person name="Langlade N.B."/>
        </authorList>
    </citation>
    <scope>NUCLEOTIDE SEQUENCE [LARGE SCALE GENOMIC DNA]</scope>
    <source>
        <strain evidence="6">cv. SF193</strain>
        <tissue evidence="4">Leaves</tissue>
    </source>
</reference>
<dbReference type="OMA" id="HIMEIDS"/>
<dbReference type="EMBL" id="MNCJ02000322">
    <property type="protein sequence ID" value="KAF5798538.1"/>
    <property type="molecule type" value="Genomic_DNA"/>
</dbReference>
<dbReference type="InterPro" id="IPR053781">
    <property type="entry name" value="F-box_AtFBL13-like"/>
</dbReference>
<evidence type="ECO:0000313" key="5">
    <source>
        <dbReference type="EMBL" id="OTF85884.1"/>
    </source>
</evidence>
<keyword evidence="6" id="KW-1185">Reference proteome</keyword>
<dbReference type="Gene3D" id="3.80.10.10">
    <property type="entry name" value="Ribonuclease Inhibitor"/>
    <property type="match status" value="1"/>
</dbReference>
<feature type="domain" description="F-box/LRR-repeat protein 15/At3g58940/PEG3-like LRR" evidence="3">
    <location>
        <begin position="143"/>
        <end position="276"/>
    </location>
</feature>
<sequence length="522" mass="59740">MDRISQLPDFIVHHILSFLKTPKDLVRMSVLSKTWLHLTASFPILDFSIGDFRSGESFFSYVEYTTSRFCHQNLPAHSLRLVKFLRDPADLDIVDRCLERVFRNGVNELVIYLHNYSDYPEPPSDSEESASDYEESPSATAMPRYRLPNTLLSVSVLTSLTIFGCDLPSSFMVDALKFKSLTRLKLENIHIDDEMITYLATSCPLLQVFEIRSCPGFKRFCVHGHQSLQEVDISFDAPVERIDIEAPNLYELSVADEGETGQPQMNLASCKKLTSVSYEGCPLPNDFLSNFPFVENLVLFTCYQGNNLKLSSNSLRTLVLTSDFDLEEIELSTPALGLFIYSCNEHYSGLGISHLPHLELCMRCYLDDSIDTLWFQKLRLFLDKKNGFKALNLYICMDQKLTVLENLKAVELPPYELEHIELHFEHEESSDHATFVDAVLCCFCPRSLTLRSSFPLTTFEEKSPLVKFTYEKLLEQEFQGQTSIQIVSPYSTKAQKQFKGLMSLPRSLPRQEKAISFIKEEE</sequence>
<dbReference type="CDD" id="cd22160">
    <property type="entry name" value="F-box_AtFBL13-like"/>
    <property type="match status" value="1"/>
</dbReference>
<dbReference type="PANTHER" id="PTHR34145">
    <property type="entry name" value="OS02G0105600 PROTEIN"/>
    <property type="match status" value="1"/>
</dbReference>
<dbReference type="Proteomes" id="UP000215914">
    <property type="component" value="Chromosome 17"/>
</dbReference>
<evidence type="ECO:0000313" key="6">
    <source>
        <dbReference type="Proteomes" id="UP000215914"/>
    </source>
</evidence>
<name>A0A251RPZ2_HELAN</name>
<feature type="domain" description="F-box" evidence="2">
    <location>
        <begin position="4"/>
        <end position="39"/>
    </location>
</feature>
<dbReference type="InterPro" id="IPR036047">
    <property type="entry name" value="F-box-like_dom_sf"/>
</dbReference>
<accession>A0A251RPZ2</accession>
<proteinExistence type="predicted"/>
<reference evidence="4" key="3">
    <citation type="submission" date="2020-06" db="EMBL/GenBank/DDBJ databases">
        <title>Helianthus annuus Genome sequencing and assembly Release 2.</title>
        <authorList>
            <person name="Gouzy J."/>
            <person name="Langlade N."/>
            <person name="Munos S."/>
        </authorList>
    </citation>
    <scope>NUCLEOTIDE SEQUENCE</scope>
    <source>
        <tissue evidence="4">Leaves</tissue>
    </source>
</reference>
<protein>
    <submittedName>
        <fullName evidence="4">F-box domain, leucine-rich repeat domain superfamily, F-box-like domain superfamily</fullName>
    </submittedName>
    <submittedName>
        <fullName evidence="5">Putative F-box domain, Leucine-rich repeat domain, L domain-like protein</fullName>
    </submittedName>
</protein>
<dbReference type="Gramene" id="mRNA:HanXRQr2_Chr07g0294111">
    <property type="protein sequence ID" value="mRNA:HanXRQr2_Chr07g0294111"/>
    <property type="gene ID" value="HanXRQr2_Chr07g0294111"/>
</dbReference>
<reference evidence="5" key="2">
    <citation type="submission" date="2017-02" db="EMBL/GenBank/DDBJ databases">
        <title>Sunflower complete genome.</title>
        <authorList>
            <person name="Langlade N."/>
            <person name="Munos S."/>
        </authorList>
    </citation>
    <scope>NUCLEOTIDE SEQUENCE [LARGE SCALE GENOMIC DNA]</scope>
    <source>
        <tissue evidence="5">Leaves</tissue>
    </source>
</reference>
<dbReference type="SUPFAM" id="SSF52047">
    <property type="entry name" value="RNI-like"/>
    <property type="match status" value="1"/>
</dbReference>
<dbReference type="Gene3D" id="1.20.1280.50">
    <property type="match status" value="1"/>
</dbReference>
<dbReference type="InterPro" id="IPR055411">
    <property type="entry name" value="LRR_FXL15/At3g58940/PEG3-like"/>
</dbReference>
<feature type="region of interest" description="Disordered" evidence="1">
    <location>
        <begin position="120"/>
        <end position="139"/>
    </location>
</feature>
<evidence type="ECO:0000313" key="4">
    <source>
        <dbReference type="EMBL" id="KAF5798538.1"/>
    </source>
</evidence>
<dbReference type="SUPFAM" id="SSF81383">
    <property type="entry name" value="F-box domain"/>
    <property type="match status" value="1"/>
</dbReference>
<evidence type="ECO:0000259" key="3">
    <source>
        <dbReference type="Pfam" id="PF24758"/>
    </source>
</evidence>
<dbReference type="Pfam" id="PF24758">
    <property type="entry name" value="LRR_At5g56370"/>
    <property type="match status" value="1"/>
</dbReference>
<dbReference type="EMBL" id="CM007906">
    <property type="protein sequence ID" value="OTF85884.1"/>
    <property type="molecule type" value="Genomic_DNA"/>
</dbReference>
<organism evidence="5 6">
    <name type="scientific">Helianthus annuus</name>
    <name type="common">Common sunflower</name>
    <dbReference type="NCBI Taxonomy" id="4232"/>
    <lineage>
        <taxon>Eukaryota</taxon>
        <taxon>Viridiplantae</taxon>
        <taxon>Streptophyta</taxon>
        <taxon>Embryophyta</taxon>
        <taxon>Tracheophyta</taxon>
        <taxon>Spermatophyta</taxon>
        <taxon>Magnoliopsida</taxon>
        <taxon>eudicotyledons</taxon>
        <taxon>Gunneridae</taxon>
        <taxon>Pentapetalae</taxon>
        <taxon>asterids</taxon>
        <taxon>campanulids</taxon>
        <taxon>Asterales</taxon>
        <taxon>Asteraceae</taxon>
        <taxon>Asteroideae</taxon>
        <taxon>Heliantheae alliance</taxon>
        <taxon>Heliantheae</taxon>
        <taxon>Helianthus</taxon>
    </lineage>
</organism>
<dbReference type="Pfam" id="PF12937">
    <property type="entry name" value="F-box-like"/>
    <property type="match status" value="1"/>
</dbReference>
<dbReference type="AlphaFoldDB" id="A0A251RPZ2"/>
<dbReference type="InterPro" id="IPR053772">
    <property type="entry name" value="At1g61320/At1g61330-like"/>
</dbReference>
<dbReference type="PANTHER" id="PTHR34145:SF28">
    <property type="entry name" value="F-BOX DOMAIN-CONTAINING PROTEIN"/>
    <property type="match status" value="1"/>
</dbReference>
<dbReference type="InParanoid" id="A0A251RPZ2"/>
<evidence type="ECO:0000256" key="1">
    <source>
        <dbReference type="SAM" id="MobiDB-lite"/>
    </source>
</evidence>
<feature type="compositionally biased region" description="Acidic residues" evidence="1">
    <location>
        <begin position="124"/>
        <end position="135"/>
    </location>
</feature>
<dbReference type="InterPro" id="IPR032675">
    <property type="entry name" value="LRR_dom_sf"/>
</dbReference>
<gene>
    <name evidence="5" type="ORF">HannXRQ_Chr17g0544741</name>
    <name evidence="4" type="ORF">HanXRQr2_Chr07g0294111</name>
</gene>